<dbReference type="Proteomes" id="UP001208938">
    <property type="component" value="Unassembled WGS sequence"/>
</dbReference>
<name>A0ABT3GU41_9RHOB</name>
<feature type="domain" description="DUF6998" evidence="1">
    <location>
        <begin position="38"/>
        <end position="150"/>
    </location>
</feature>
<accession>A0ABT3GU41</accession>
<evidence type="ECO:0000313" key="3">
    <source>
        <dbReference type="Proteomes" id="UP001208938"/>
    </source>
</evidence>
<comment type="caution">
    <text evidence="2">The sequence shown here is derived from an EMBL/GenBank/DDBJ whole genome shotgun (WGS) entry which is preliminary data.</text>
</comment>
<reference evidence="2 3" key="1">
    <citation type="submission" date="2022-10" db="EMBL/GenBank/DDBJ databases">
        <title>Pararhodobacter sp. nov., isolated from marine algae.</title>
        <authorList>
            <person name="Choi B.J."/>
            <person name="Kim J.M."/>
            <person name="Lee J.K."/>
            <person name="Choi D.G."/>
            <person name="Jeon C.O."/>
        </authorList>
    </citation>
    <scope>NUCLEOTIDE SEQUENCE [LARGE SCALE GENOMIC DNA]</scope>
    <source>
        <strain evidence="2 3">ZQ420</strain>
    </source>
</reference>
<evidence type="ECO:0000259" key="1">
    <source>
        <dbReference type="Pfam" id="PF22522"/>
    </source>
</evidence>
<evidence type="ECO:0000313" key="2">
    <source>
        <dbReference type="EMBL" id="MCW1931039.1"/>
    </source>
</evidence>
<sequence>MTLWDGSNQSMQALFAHSGHIGETQGMALSQIQIIQSLAEALSWFEKELNWGVPQAELRHLSGRIGELYAAMITRGQMALAVNQPGYDVVSADGERISVKTITTSSNVTFNPGTFNQVDRVIVLRIVVEENDVSIEELLDCSADDARALMGDASGRLSFSPTKRSRGRDLSELRVTEEGLYRDMLVKQYENGTIVVERDDKPESPAKPALRQIASEIGVDILNSNC</sequence>
<dbReference type="EMBL" id="JAPDFL010000001">
    <property type="protein sequence ID" value="MCW1931039.1"/>
    <property type="molecule type" value="Genomic_DNA"/>
</dbReference>
<dbReference type="InterPro" id="IPR054267">
    <property type="entry name" value="DUF6998"/>
</dbReference>
<protein>
    <recommendedName>
        <fullName evidence="1">DUF6998 domain-containing protein</fullName>
    </recommendedName>
</protein>
<dbReference type="Pfam" id="PF22522">
    <property type="entry name" value="DUF6998"/>
    <property type="match status" value="1"/>
</dbReference>
<proteinExistence type="predicted"/>
<organism evidence="2 3">
    <name type="scientific">Pararhodobacter zhoushanensis</name>
    <dbReference type="NCBI Taxonomy" id="2479545"/>
    <lineage>
        <taxon>Bacteria</taxon>
        <taxon>Pseudomonadati</taxon>
        <taxon>Pseudomonadota</taxon>
        <taxon>Alphaproteobacteria</taxon>
        <taxon>Rhodobacterales</taxon>
        <taxon>Paracoccaceae</taxon>
        <taxon>Pararhodobacter</taxon>
    </lineage>
</organism>
<keyword evidence="3" id="KW-1185">Reference proteome</keyword>
<gene>
    <name evidence="2" type="ORF">OKW52_01810</name>
</gene>
<dbReference type="RefSeq" id="WP_264504195.1">
    <property type="nucleotide sequence ID" value="NZ_JAPDFL010000001.1"/>
</dbReference>